<dbReference type="Proteomes" id="UP000799539">
    <property type="component" value="Unassembled WGS sequence"/>
</dbReference>
<dbReference type="PRINTS" id="PR00081">
    <property type="entry name" value="GDHRDH"/>
</dbReference>
<feature type="transmembrane region" description="Helical" evidence="4">
    <location>
        <begin position="168"/>
        <end position="189"/>
    </location>
</feature>
<keyword evidence="2" id="KW-0560">Oxidoreductase</keyword>
<protein>
    <recommendedName>
        <fullName evidence="7">NAD(P)-binding protein</fullName>
    </recommendedName>
</protein>
<dbReference type="InterPro" id="IPR036291">
    <property type="entry name" value="NAD(P)-bd_dom_sf"/>
</dbReference>
<dbReference type="PANTHER" id="PTHR43180">
    <property type="entry name" value="3-OXOACYL-(ACYL-CARRIER-PROTEIN) REDUCTASE (AFU_ORTHOLOGUE AFUA_6G11210)"/>
    <property type="match status" value="1"/>
</dbReference>
<keyword evidence="6" id="KW-1185">Reference proteome</keyword>
<dbReference type="OrthoDB" id="37659at2759"/>
<name>A0A6A6F7Z7_9PEZI</name>
<dbReference type="PRINTS" id="PR00080">
    <property type="entry name" value="SDRFAMILY"/>
</dbReference>
<gene>
    <name evidence="5" type="ORF">CERZMDRAFT_113837</name>
</gene>
<organism evidence="5 6">
    <name type="scientific">Cercospora zeae-maydis SCOH1-5</name>
    <dbReference type="NCBI Taxonomy" id="717836"/>
    <lineage>
        <taxon>Eukaryota</taxon>
        <taxon>Fungi</taxon>
        <taxon>Dikarya</taxon>
        <taxon>Ascomycota</taxon>
        <taxon>Pezizomycotina</taxon>
        <taxon>Dothideomycetes</taxon>
        <taxon>Dothideomycetidae</taxon>
        <taxon>Mycosphaerellales</taxon>
        <taxon>Mycosphaerellaceae</taxon>
        <taxon>Cercospora</taxon>
    </lineage>
</organism>
<dbReference type="SUPFAM" id="SSF51735">
    <property type="entry name" value="NAD(P)-binding Rossmann-fold domains"/>
    <property type="match status" value="1"/>
</dbReference>
<dbReference type="PANTHER" id="PTHR43180:SF80">
    <property type="entry name" value="NAD(P)-BINDING PROTEIN"/>
    <property type="match status" value="1"/>
</dbReference>
<evidence type="ECO:0000256" key="1">
    <source>
        <dbReference type="ARBA" id="ARBA00006484"/>
    </source>
</evidence>
<comment type="similarity">
    <text evidence="1 3">Belongs to the short-chain dehydrogenases/reductases (SDR) family.</text>
</comment>
<evidence type="ECO:0000313" key="6">
    <source>
        <dbReference type="Proteomes" id="UP000799539"/>
    </source>
</evidence>
<reference evidence="5" key="1">
    <citation type="journal article" date="2020" name="Stud. Mycol.">
        <title>101 Dothideomycetes genomes: a test case for predicting lifestyles and emergence of pathogens.</title>
        <authorList>
            <person name="Haridas S."/>
            <person name="Albert R."/>
            <person name="Binder M."/>
            <person name="Bloem J."/>
            <person name="Labutti K."/>
            <person name="Salamov A."/>
            <person name="Andreopoulos B."/>
            <person name="Baker S."/>
            <person name="Barry K."/>
            <person name="Bills G."/>
            <person name="Bluhm B."/>
            <person name="Cannon C."/>
            <person name="Castanera R."/>
            <person name="Culley D."/>
            <person name="Daum C."/>
            <person name="Ezra D."/>
            <person name="Gonzalez J."/>
            <person name="Henrissat B."/>
            <person name="Kuo A."/>
            <person name="Liang C."/>
            <person name="Lipzen A."/>
            <person name="Lutzoni F."/>
            <person name="Magnuson J."/>
            <person name="Mondo S."/>
            <person name="Nolan M."/>
            <person name="Ohm R."/>
            <person name="Pangilinan J."/>
            <person name="Park H.-J."/>
            <person name="Ramirez L."/>
            <person name="Alfaro M."/>
            <person name="Sun H."/>
            <person name="Tritt A."/>
            <person name="Yoshinaga Y."/>
            <person name="Zwiers L.-H."/>
            <person name="Turgeon B."/>
            <person name="Goodwin S."/>
            <person name="Spatafora J."/>
            <person name="Crous P."/>
            <person name="Grigoriev I."/>
        </authorList>
    </citation>
    <scope>NUCLEOTIDE SEQUENCE</scope>
    <source>
        <strain evidence="5">SCOH1-5</strain>
    </source>
</reference>
<keyword evidence="4" id="KW-0812">Transmembrane</keyword>
<accession>A0A6A6F7Z7</accession>
<keyword evidence="4" id="KW-0472">Membrane</keyword>
<evidence type="ECO:0000256" key="3">
    <source>
        <dbReference type="RuleBase" id="RU000363"/>
    </source>
</evidence>
<feature type="transmembrane region" description="Helical" evidence="4">
    <location>
        <begin position="209"/>
        <end position="227"/>
    </location>
</feature>
<dbReference type="AlphaFoldDB" id="A0A6A6F7Z7"/>
<dbReference type="Pfam" id="PF00106">
    <property type="entry name" value="adh_short"/>
    <property type="match status" value="1"/>
</dbReference>
<dbReference type="EMBL" id="ML992686">
    <property type="protein sequence ID" value="KAF2209489.1"/>
    <property type="molecule type" value="Genomic_DNA"/>
</dbReference>
<sequence>MASPVYTLTEATAKPPQNSTILITGAASGIGLATAVYLHKPEYKNNIIALDKSPKPPAIAELTSSSRYLYISCDVLSWTSQRDAFASGAKKFGGIDHVFVNAGVAEYGEQIWTDHYDDKGQLAEPNRICIDVDIRAVGDTLKLAMYHLRNDGSSEPGKQKGSGKGRGGTIVMTASLAGYLASAGAPLYSAAKHGVVGYLRALKGDCAKAGIAISVIAPGIALTPILLGRKEGQSLADWGKEMSGRGVPINTAETVALAVANLMGQGQKSNGQGVLIQGNRMQELEGGIAKNRDVWMGKEMLELFRGGRNAPLFPNKL</sequence>
<evidence type="ECO:0000256" key="4">
    <source>
        <dbReference type="SAM" id="Phobius"/>
    </source>
</evidence>
<dbReference type="Gene3D" id="3.40.50.720">
    <property type="entry name" value="NAD(P)-binding Rossmann-like Domain"/>
    <property type="match status" value="1"/>
</dbReference>
<dbReference type="InterPro" id="IPR002347">
    <property type="entry name" value="SDR_fam"/>
</dbReference>
<feature type="transmembrane region" description="Helical" evidence="4">
    <location>
        <begin position="20"/>
        <end position="38"/>
    </location>
</feature>
<dbReference type="GO" id="GO:0016491">
    <property type="term" value="F:oxidoreductase activity"/>
    <property type="evidence" value="ECO:0007669"/>
    <property type="project" value="UniProtKB-KW"/>
</dbReference>
<keyword evidence="4" id="KW-1133">Transmembrane helix</keyword>
<evidence type="ECO:0000313" key="5">
    <source>
        <dbReference type="EMBL" id="KAF2209489.1"/>
    </source>
</evidence>
<evidence type="ECO:0000256" key="2">
    <source>
        <dbReference type="ARBA" id="ARBA00023002"/>
    </source>
</evidence>
<evidence type="ECO:0008006" key="7">
    <source>
        <dbReference type="Google" id="ProtNLM"/>
    </source>
</evidence>
<proteinExistence type="inferred from homology"/>